<sequence length="104" mass="11956">MYSCNSCMANILHNMRIIKEVFADILFMNRFRGNFKKSKGRLTRAKSYVNDTAFWKNLKLCIKLVAPIVGSIAAFESDNCSLSLSLIYAVFEKLKRNYLYTIAV</sequence>
<dbReference type="OMA" id="CNSCMAN"/>
<protein>
    <recommendedName>
        <fullName evidence="3">HAT C-terminal dimerisation domain-containing protein</fullName>
    </recommendedName>
</protein>
<dbReference type="Proteomes" id="UP000018817">
    <property type="component" value="Unassembled WGS sequence"/>
</dbReference>
<dbReference type="VEuPathDB" id="FungiDB:PPTG_12027"/>
<organism evidence="1 2">
    <name type="scientific">Phytophthora nicotianae (strain INRA-310)</name>
    <name type="common">Phytophthora parasitica</name>
    <dbReference type="NCBI Taxonomy" id="761204"/>
    <lineage>
        <taxon>Eukaryota</taxon>
        <taxon>Sar</taxon>
        <taxon>Stramenopiles</taxon>
        <taxon>Oomycota</taxon>
        <taxon>Peronosporomycetes</taxon>
        <taxon>Peronosporales</taxon>
        <taxon>Peronosporaceae</taxon>
        <taxon>Phytophthora</taxon>
    </lineage>
</organism>
<evidence type="ECO:0000313" key="1">
    <source>
        <dbReference type="EMBL" id="ETN08180.1"/>
    </source>
</evidence>
<reference evidence="1 2" key="2">
    <citation type="submission" date="2013-11" db="EMBL/GenBank/DDBJ databases">
        <title>The Genome Sequence of Phytophthora parasitica INRA-310.</title>
        <authorList>
            <consortium name="The Broad Institute Genomics Platform"/>
            <person name="Russ C."/>
            <person name="Tyler B."/>
            <person name="Panabieres F."/>
            <person name="Shan W."/>
            <person name="Tripathy S."/>
            <person name="Grunwald N."/>
            <person name="Machado M."/>
            <person name="Johnson C.S."/>
            <person name="Arredondo F."/>
            <person name="Hong C."/>
            <person name="Coffey M."/>
            <person name="Young S.K."/>
            <person name="Zeng Q."/>
            <person name="Gargeya S."/>
            <person name="Fitzgerald M."/>
            <person name="Abouelleil A."/>
            <person name="Alvarado L."/>
            <person name="Chapman S.B."/>
            <person name="Gainer-Dewar J."/>
            <person name="Goldberg J."/>
            <person name="Griggs A."/>
            <person name="Gujja S."/>
            <person name="Hansen M."/>
            <person name="Howarth C."/>
            <person name="Imamovic A."/>
            <person name="Ireland A."/>
            <person name="Larimer J."/>
            <person name="McCowan C."/>
            <person name="Murphy C."/>
            <person name="Pearson M."/>
            <person name="Poon T.W."/>
            <person name="Priest M."/>
            <person name="Roberts A."/>
            <person name="Saif S."/>
            <person name="Shea T."/>
            <person name="Sykes S."/>
            <person name="Wortman J."/>
            <person name="Nusbaum C."/>
            <person name="Birren B."/>
        </authorList>
    </citation>
    <scope>NUCLEOTIDE SEQUENCE [LARGE SCALE GENOMIC DNA]</scope>
    <source>
        <strain evidence="1 2">INRA-310</strain>
    </source>
</reference>
<accession>W2Q7E1</accession>
<dbReference type="GeneID" id="20181531"/>
<reference evidence="2" key="1">
    <citation type="submission" date="2011-12" db="EMBL/GenBank/DDBJ databases">
        <authorList>
            <consortium name="The Broad Institute Genome Sequencing Platform"/>
            <person name="Russ C."/>
            <person name="Tyler B."/>
            <person name="Panabieres F."/>
            <person name="Shan W."/>
            <person name="Tripathy S."/>
            <person name="Grunwald N."/>
            <person name="Machado M."/>
            <person name="Young S.K."/>
            <person name="Zeng Q."/>
            <person name="Gargeya S."/>
            <person name="Fitzgerald M."/>
            <person name="Haas B."/>
            <person name="Abouelleil A."/>
            <person name="Alvarado L."/>
            <person name="Arachchi H.M."/>
            <person name="Berlin A."/>
            <person name="Chapman S.B."/>
            <person name="Gearin G."/>
            <person name="Goldberg J."/>
            <person name="Griggs A."/>
            <person name="Gujja S."/>
            <person name="Hansen M."/>
            <person name="Heiman D."/>
            <person name="Howarth C."/>
            <person name="Larimer J."/>
            <person name="Lui A."/>
            <person name="MacDonald P.J.P."/>
            <person name="McCowen C."/>
            <person name="Montmayeur A."/>
            <person name="Murphy C."/>
            <person name="Neiman D."/>
            <person name="Pearson M."/>
            <person name="Priest M."/>
            <person name="Roberts A."/>
            <person name="Saif S."/>
            <person name="Shea T."/>
            <person name="Sisk P."/>
            <person name="Stolte C."/>
            <person name="Sykes S."/>
            <person name="Wortman J."/>
            <person name="Nusbaum C."/>
            <person name="Birren B."/>
        </authorList>
    </citation>
    <scope>NUCLEOTIDE SEQUENCE [LARGE SCALE GENOMIC DNA]</scope>
    <source>
        <strain evidence="2">INRA-310</strain>
    </source>
</reference>
<dbReference type="AlphaFoldDB" id="W2Q7E1"/>
<proteinExistence type="predicted"/>
<evidence type="ECO:0008006" key="3">
    <source>
        <dbReference type="Google" id="ProtNLM"/>
    </source>
</evidence>
<gene>
    <name evidence="1" type="ORF">PPTG_12027</name>
</gene>
<dbReference type="RefSeq" id="XP_008906468.1">
    <property type="nucleotide sequence ID" value="XM_008908220.1"/>
</dbReference>
<evidence type="ECO:0000313" key="2">
    <source>
        <dbReference type="Proteomes" id="UP000018817"/>
    </source>
</evidence>
<dbReference type="EMBL" id="KI669589">
    <property type="protein sequence ID" value="ETN08180.1"/>
    <property type="molecule type" value="Genomic_DNA"/>
</dbReference>
<name>W2Q7E1_PHYN3</name>